<dbReference type="RefSeq" id="WP_129892207.1">
    <property type="nucleotide sequence ID" value="NZ_CP035758.1"/>
</dbReference>
<protein>
    <submittedName>
        <fullName evidence="1">Uncharacterized protein</fullName>
    </submittedName>
</protein>
<gene>
    <name evidence="1" type="ORF">EPA93_36305</name>
</gene>
<sequence>MIEFKKYRKVAPTFARVLTVEDHEERHGVVQAPEGLLPFVPGDYLARDAKGEWVIRQATIQNRYQRMVPEDEEGFAQYLRTDVSFAAAMPEPFVIDGMRGKAGDYLIVNNESGGWPVDREIFEQTYQLVE</sequence>
<dbReference type="Proteomes" id="UP000290365">
    <property type="component" value="Chromosome"/>
</dbReference>
<organism evidence="1 2">
    <name type="scientific">Ktedonosporobacter rubrisoli</name>
    <dbReference type="NCBI Taxonomy" id="2509675"/>
    <lineage>
        <taxon>Bacteria</taxon>
        <taxon>Bacillati</taxon>
        <taxon>Chloroflexota</taxon>
        <taxon>Ktedonobacteria</taxon>
        <taxon>Ktedonobacterales</taxon>
        <taxon>Ktedonosporobacteraceae</taxon>
        <taxon>Ktedonosporobacter</taxon>
    </lineage>
</organism>
<evidence type="ECO:0000313" key="2">
    <source>
        <dbReference type="Proteomes" id="UP000290365"/>
    </source>
</evidence>
<name>A0A4P6K145_KTERU</name>
<dbReference type="EMBL" id="CP035758">
    <property type="protein sequence ID" value="QBD81146.1"/>
    <property type="molecule type" value="Genomic_DNA"/>
</dbReference>
<keyword evidence="2" id="KW-1185">Reference proteome</keyword>
<evidence type="ECO:0000313" key="1">
    <source>
        <dbReference type="EMBL" id="QBD81146.1"/>
    </source>
</evidence>
<dbReference type="KEGG" id="kbs:EPA93_36305"/>
<proteinExistence type="predicted"/>
<accession>A0A4P6K145</accession>
<dbReference type="OrthoDB" id="164406at2"/>
<reference evidence="1 2" key="1">
    <citation type="submission" date="2019-01" db="EMBL/GenBank/DDBJ databases">
        <title>Ktedonosporobacter rubrisoli SCAWS-G2.</title>
        <authorList>
            <person name="Huang Y."/>
            <person name="Yan B."/>
        </authorList>
    </citation>
    <scope>NUCLEOTIDE SEQUENCE [LARGE SCALE GENOMIC DNA]</scope>
    <source>
        <strain evidence="1 2">SCAWS-G2</strain>
    </source>
</reference>
<dbReference type="AlphaFoldDB" id="A0A4P6K145"/>